<dbReference type="EMBL" id="CAJFCV020000002">
    <property type="protein sequence ID" value="CAG9094181.1"/>
    <property type="molecule type" value="Genomic_DNA"/>
</dbReference>
<name>A0A1I7SCG1_BURXY</name>
<reference evidence="1" key="2">
    <citation type="submission" date="2020-09" db="EMBL/GenBank/DDBJ databases">
        <authorList>
            <person name="Kikuchi T."/>
        </authorList>
    </citation>
    <scope>NUCLEOTIDE SEQUENCE</scope>
    <source>
        <strain evidence="1">Ka4C1</strain>
    </source>
</reference>
<sequence length="369" mass="41441">MSPSPSTSNGPFTVTSQCSLKFDNNFLSKALDERDDDNRRSPLFASYSGRNLFSVCKRRVQVLDTFAGETQTLNLCFMPVKYDKTFYDIDTIKIEALYETSEHNGIIALQLNKMFGGTTAVLAKVSISYIDSKVTIEEKLGFWDDFYVFTIQHLADELLLVVAHASSVCHKAILYKDGEIFENRTSYSMDPHHKEPRADSRIITILAETAGFANGRLTFLAYHADNNANVYEIKLCEDRFPMYFMGTMADADMQSLGKYKNGLIIRTGYDGKSVQAISFLDLSSLQFHNLGLFFNSSTHFAFNGDTLLSVDSKANTITRHRFDTMESLETMAFSVYKNEVYSGAGGSDDSERNGLQLVMPASLRDYIVP</sequence>
<reference evidence="4" key="1">
    <citation type="submission" date="2016-11" db="UniProtKB">
        <authorList>
            <consortium name="WormBaseParasite"/>
        </authorList>
    </citation>
    <scope>IDENTIFICATION</scope>
</reference>
<evidence type="ECO:0000313" key="2">
    <source>
        <dbReference type="Proteomes" id="UP000095284"/>
    </source>
</evidence>
<keyword evidence="3" id="KW-1185">Reference proteome</keyword>
<protein>
    <submittedName>
        <fullName evidence="1">(pine wood nematode) hypothetical protein</fullName>
    </submittedName>
</protein>
<organism evidence="2 4">
    <name type="scientific">Bursaphelenchus xylophilus</name>
    <name type="common">Pinewood nematode worm</name>
    <name type="synonym">Aphelenchoides xylophilus</name>
    <dbReference type="NCBI Taxonomy" id="6326"/>
    <lineage>
        <taxon>Eukaryota</taxon>
        <taxon>Metazoa</taxon>
        <taxon>Ecdysozoa</taxon>
        <taxon>Nematoda</taxon>
        <taxon>Chromadorea</taxon>
        <taxon>Rhabditida</taxon>
        <taxon>Tylenchina</taxon>
        <taxon>Tylenchomorpha</taxon>
        <taxon>Aphelenchoidea</taxon>
        <taxon>Aphelenchoididae</taxon>
        <taxon>Bursaphelenchus</taxon>
    </lineage>
</organism>
<evidence type="ECO:0000313" key="3">
    <source>
        <dbReference type="Proteomes" id="UP000659654"/>
    </source>
</evidence>
<evidence type="ECO:0000313" key="4">
    <source>
        <dbReference type="WBParaSite" id="BXY_1071200.1"/>
    </source>
</evidence>
<dbReference type="OrthoDB" id="10596644at2759"/>
<dbReference type="WBParaSite" id="BXY_1071200.1">
    <property type="protein sequence ID" value="BXY_1071200.1"/>
    <property type="gene ID" value="BXY_1071200"/>
</dbReference>
<dbReference type="Proteomes" id="UP000095284">
    <property type="component" value="Unplaced"/>
</dbReference>
<dbReference type="EMBL" id="CAJFDI010000002">
    <property type="protein sequence ID" value="CAD5214122.1"/>
    <property type="molecule type" value="Genomic_DNA"/>
</dbReference>
<dbReference type="AlphaFoldDB" id="A0A1I7SCG1"/>
<dbReference type="Proteomes" id="UP000582659">
    <property type="component" value="Unassembled WGS sequence"/>
</dbReference>
<evidence type="ECO:0000313" key="1">
    <source>
        <dbReference type="EMBL" id="CAD5214122.1"/>
    </source>
</evidence>
<accession>A0A1I7SCG1</accession>
<gene>
    <name evidence="1" type="ORF">BXYJ_LOCUS3372</name>
</gene>
<proteinExistence type="predicted"/>
<dbReference type="Proteomes" id="UP000659654">
    <property type="component" value="Unassembled WGS sequence"/>
</dbReference>